<evidence type="ECO:0000256" key="2">
    <source>
        <dbReference type="SAM" id="Phobius"/>
    </source>
</evidence>
<keyword evidence="4" id="KW-1185">Reference proteome</keyword>
<reference evidence="3 4" key="1">
    <citation type="submission" date="2016-09" db="EMBL/GenBank/DDBJ databases">
        <title>genome sequence of Mycobacterium sp. 739 SCH.</title>
        <authorList>
            <person name="Greninger A.L."/>
            <person name="Qin X."/>
            <person name="Jerome K."/>
            <person name="Vora S."/>
            <person name="Quinn K."/>
        </authorList>
    </citation>
    <scope>NUCLEOTIDE SEQUENCE [LARGE SCALE GENOMIC DNA]</scope>
    <source>
        <strain evidence="3 4">SCH</strain>
    </source>
</reference>
<comment type="caution">
    <text evidence="3">The sequence shown here is derived from an EMBL/GenBank/DDBJ whole genome shotgun (WGS) entry which is preliminary data.</text>
</comment>
<name>A0A1E8PXK2_9MYCO</name>
<accession>A0A1E8PXK2</accession>
<feature type="transmembrane region" description="Helical" evidence="2">
    <location>
        <begin position="33"/>
        <end position="56"/>
    </location>
</feature>
<feature type="region of interest" description="Disordered" evidence="1">
    <location>
        <begin position="58"/>
        <end position="86"/>
    </location>
</feature>
<keyword evidence="2" id="KW-0812">Transmembrane</keyword>
<keyword evidence="2" id="KW-0472">Membrane</keyword>
<gene>
    <name evidence="3" type="ORF">BEL07_25530</name>
</gene>
<dbReference type="EMBL" id="MCHX01000087">
    <property type="protein sequence ID" value="OFJ50931.1"/>
    <property type="molecule type" value="Genomic_DNA"/>
</dbReference>
<organism evidence="3 4">
    <name type="scientific">Mycolicibacterium grossiae</name>
    <dbReference type="NCBI Taxonomy" id="1552759"/>
    <lineage>
        <taxon>Bacteria</taxon>
        <taxon>Bacillati</taxon>
        <taxon>Actinomycetota</taxon>
        <taxon>Actinomycetes</taxon>
        <taxon>Mycobacteriales</taxon>
        <taxon>Mycobacteriaceae</taxon>
        <taxon>Mycolicibacterium</taxon>
    </lineage>
</organism>
<dbReference type="Proteomes" id="UP000178953">
    <property type="component" value="Unassembled WGS sequence"/>
</dbReference>
<dbReference type="AlphaFoldDB" id="A0A1E8PXK2"/>
<protein>
    <submittedName>
        <fullName evidence="3">Uncharacterized protein</fullName>
    </submittedName>
</protein>
<evidence type="ECO:0000313" key="3">
    <source>
        <dbReference type="EMBL" id="OFJ50931.1"/>
    </source>
</evidence>
<feature type="compositionally biased region" description="Low complexity" evidence="1">
    <location>
        <begin position="58"/>
        <end position="75"/>
    </location>
</feature>
<feature type="region of interest" description="Disordered" evidence="1">
    <location>
        <begin position="1"/>
        <end position="28"/>
    </location>
</feature>
<evidence type="ECO:0000313" key="4">
    <source>
        <dbReference type="Proteomes" id="UP000178953"/>
    </source>
</evidence>
<dbReference type="RefSeq" id="WP_070355853.1">
    <property type="nucleotide sequence ID" value="NZ_MCHX01000087.1"/>
</dbReference>
<feature type="compositionally biased region" description="Pro residues" evidence="1">
    <location>
        <begin position="1"/>
        <end position="25"/>
    </location>
</feature>
<sequence length="205" mass="20719">MSSIAPPPATYPTWPPQQPYPPAPQKPRRRWPAVAAAAGIGAIVAGLITTLITIAATPAPTTSGAPARPTITETAGPPPAPAPLPAAQADAQTCHAWGTANSLVTAGTAAMKVIPDGTDITSLTVQSNPAWKASVSRASGLFGQAADTFESQIAPGTSSSLAGIADTTVSSLRTLSEAYGSFDPASGNSVAVFQTSQQAMDWLCR</sequence>
<keyword evidence="2" id="KW-1133">Transmembrane helix</keyword>
<evidence type="ECO:0000256" key="1">
    <source>
        <dbReference type="SAM" id="MobiDB-lite"/>
    </source>
</evidence>
<proteinExistence type="predicted"/>